<dbReference type="KEGG" id="phao:HF685_11980"/>
<evidence type="ECO:0000313" key="3">
    <source>
        <dbReference type="Proteomes" id="UP000501600"/>
    </source>
</evidence>
<evidence type="ECO:0000256" key="1">
    <source>
        <dbReference type="SAM" id="SignalP"/>
    </source>
</evidence>
<accession>A0A6H2DNI3</accession>
<reference evidence="2 3" key="1">
    <citation type="submission" date="2020-04" db="EMBL/GenBank/DDBJ databases">
        <title>Genome sequence for Sphingorhabdus sp. strain M1.</title>
        <authorList>
            <person name="Park S.-J."/>
        </authorList>
    </citation>
    <scope>NUCLEOTIDE SEQUENCE [LARGE SCALE GENOMIC DNA]</scope>
    <source>
        <strain evidence="2 3">JK6</strain>
    </source>
</reference>
<protein>
    <submittedName>
        <fullName evidence="2">Uncharacterized protein</fullName>
    </submittedName>
</protein>
<proteinExistence type="predicted"/>
<dbReference type="EMBL" id="CP051217">
    <property type="protein sequence ID" value="QJB69914.1"/>
    <property type="molecule type" value="Genomic_DNA"/>
</dbReference>
<name>A0A6H2DNI3_9SPHN</name>
<feature type="chain" id="PRO_5026061689" evidence="1">
    <location>
        <begin position="28"/>
        <end position="228"/>
    </location>
</feature>
<gene>
    <name evidence="2" type="ORF">HF685_11980</name>
</gene>
<dbReference type="PROSITE" id="PS51257">
    <property type="entry name" value="PROKAR_LIPOPROTEIN"/>
    <property type="match status" value="1"/>
</dbReference>
<sequence length="228" mass="24861">MMAAKTPVRQLAMVLSLAACSSHTAQAQQLDILPRACESSLALSAAPEYLRAKAGIYVLSAEGYEQVRPSANNFTCIVNRDDPRVLKPTCFDAEGAATIIPKILVVGKRLLAGEAADAINSKLKLEFADGTFISPRRPGIAYMLSRYNRPVNPQTGQLGFFPPHVMFYAPNLTNDDIGHDMKHHNPARPLPMIAYGGPQGYMIMIADDGTLRQRSDLDASCPNWIFGE</sequence>
<feature type="signal peptide" evidence="1">
    <location>
        <begin position="1"/>
        <end position="27"/>
    </location>
</feature>
<evidence type="ECO:0000313" key="2">
    <source>
        <dbReference type="EMBL" id="QJB69914.1"/>
    </source>
</evidence>
<dbReference type="RefSeq" id="WP_168820182.1">
    <property type="nucleotide sequence ID" value="NZ_CP051217.1"/>
</dbReference>
<keyword evidence="1" id="KW-0732">Signal</keyword>
<dbReference type="AlphaFoldDB" id="A0A6H2DNI3"/>
<organism evidence="2 3">
    <name type="scientific">Parasphingorhabdus halotolerans</name>
    <dbReference type="NCBI Taxonomy" id="2725558"/>
    <lineage>
        <taxon>Bacteria</taxon>
        <taxon>Pseudomonadati</taxon>
        <taxon>Pseudomonadota</taxon>
        <taxon>Alphaproteobacteria</taxon>
        <taxon>Sphingomonadales</taxon>
        <taxon>Sphingomonadaceae</taxon>
        <taxon>Parasphingorhabdus</taxon>
    </lineage>
</organism>
<dbReference type="Proteomes" id="UP000501600">
    <property type="component" value="Chromosome"/>
</dbReference>
<keyword evidence="3" id="KW-1185">Reference proteome</keyword>